<evidence type="ECO:0000256" key="6">
    <source>
        <dbReference type="HAMAP-Rule" id="MF_01369"/>
    </source>
</evidence>
<evidence type="ECO:0000256" key="4">
    <source>
        <dbReference type="ARBA" id="ARBA00022980"/>
    </source>
</evidence>
<proteinExistence type="inferred from homology"/>
<dbReference type="GO" id="GO:0019843">
    <property type="term" value="F:rRNA binding"/>
    <property type="evidence" value="ECO:0007669"/>
    <property type="project" value="UniProtKB-UniRule"/>
</dbReference>
<dbReference type="PROSITE" id="PS00050">
    <property type="entry name" value="RIBOSOMAL_L23"/>
    <property type="match status" value="1"/>
</dbReference>
<evidence type="ECO:0000313" key="8">
    <source>
        <dbReference type="EMBL" id="PSF39384.1"/>
    </source>
</evidence>
<name>A0A2T1M3F9_9CHRO</name>
<keyword evidence="5 6" id="KW-0687">Ribonucleoprotein</keyword>
<comment type="similarity">
    <text evidence="1 6 7">Belongs to the universal ribosomal protein uL23 family.</text>
</comment>
<dbReference type="InterPro" id="IPR012677">
    <property type="entry name" value="Nucleotide-bd_a/b_plait_sf"/>
</dbReference>
<dbReference type="EMBL" id="PXOH01000001">
    <property type="protein sequence ID" value="PSF39384.1"/>
    <property type="molecule type" value="Genomic_DNA"/>
</dbReference>
<dbReference type="FunFam" id="3.30.70.330:FF:000001">
    <property type="entry name" value="50S ribosomal protein L23"/>
    <property type="match status" value="1"/>
</dbReference>
<gene>
    <name evidence="6" type="primary">rplW</name>
    <name evidence="6" type="synonym">rpl23</name>
    <name evidence="8" type="ORF">C7H19_00940</name>
</gene>
<dbReference type="NCBIfam" id="NF004363">
    <property type="entry name" value="PRK05738.2-4"/>
    <property type="match status" value="1"/>
</dbReference>
<protein>
    <recommendedName>
        <fullName evidence="6">Large ribosomal subunit protein uL23</fullName>
    </recommendedName>
</protein>
<comment type="caution">
    <text evidence="8">The sequence shown here is derived from an EMBL/GenBank/DDBJ whole genome shotgun (WGS) entry which is preliminary data.</text>
</comment>
<dbReference type="Proteomes" id="UP000239001">
    <property type="component" value="Unassembled WGS sequence"/>
</dbReference>
<dbReference type="InterPro" id="IPR012678">
    <property type="entry name" value="Ribosomal_uL23/eL15/eS24_sf"/>
</dbReference>
<evidence type="ECO:0000256" key="2">
    <source>
        <dbReference type="ARBA" id="ARBA00022730"/>
    </source>
</evidence>
<keyword evidence="3 6" id="KW-0694">RNA-binding</keyword>
<keyword evidence="4 6" id="KW-0689">Ribosomal protein</keyword>
<sequence>MQYRRFTVGRSLAIKTQERDLADLIVRPIVTEKATTLLELNKYVFDVVVTATKLEIKAAIESLFDVSVAKVNTMRLPRQKKRVGKFNGYKTQYKRAIVTLKEGDSLNEVLFPEL</sequence>
<dbReference type="GO" id="GO:0003735">
    <property type="term" value="F:structural constituent of ribosome"/>
    <property type="evidence" value="ECO:0007669"/>
    <property type="project" value="InterPro"/>
</dbReference>
<dbReference type="SUPFAM" id="SSF54189">
    <property type="entry name" value="Ribosomal proteins S24e, L23 and L15e"/>
    <property type="match status" value="1"/>
</dbReference>
<accession>A0A2T1M3F9</accession>
<keyword evidence="9" id="KW-1185">Reference proteome</keyword>
<dbReference type="GO" id="GO:1990904">
    <property type="term" value="C:ribonucleoprotein complex"/>
    <property type="evidence" value="ECO:0007669"/>
    <property type="project" value="UniProtKB-KW"/>
</dbReference>
<dbReference type="PANTHER" id="PTHR11620">
    <property type="entry name" value="60S RIBOSOMAL PROTEIN L23A"/>
    <property type="match status" value="1"/>
</dbReference>
<keyword evidence="2 6" id="KW-0699">rRNA-binding</keyword>
<dbReference type="InterPro" id="IPR013025">
    <property type="entry name" value="Ribosomal_uL23-like"/>
</dbReference>
<dbReference type="GO" id="GO:0006412">
    <property type="term" value="P:translation"/>
    <property type="evidence" value="ECO:0007669"/>
    <property type="project" value="UniProtKB-UniRule"/>
</dbReference>
<dbReference type="AlphaFoldDB" id="A0A2T1M3F9"/>
<dbReference type="HAMAP" id="MF_01369_B">
    <property type="entry name" value="Ribosomal_uL23_B"/>
    <property type="match status" value="1"/>
</dbReference>
<reference evidence="8 9" key="1">
    <citation type="submission" date="2018-03" db="EMBL/GenBank/DDBJ databases">
        <title>The ancient ancestry and fast evolution of plastids.</title>
        <authorList>
            <person name="Moore K.R."/>
            <person name="Magnabosco C."/>
            <person name="Momper L."/>
            <person name="Gold D.A."/>
            <person name="Bosak T."/>
            <person name="Fournier G.P."/>
        </authorList>
    </citation>
    <scope>NUCLEOTIDE SEQUENCE [LARGE SCALE GENOMIC DNA]</scope>
    <source>
        <strain evidence="8 9">CCALA 016</strain>
    </source>
</reference>
<evidence type="ECO:0000256" key="5">
    <source>
        <dbReference type="ARBA" id="ARBA00023274"/>
    </source>
</evidence>
<dbReference type="Pfam" id="PF00276">
    <property type="entry name" value="Ribosomal_L23"/>
    <property type="match status" value="1"/>
</dbReference>
<comment type="subunit">
    <text evidence="6">Part of the 50S ribosomal subunit. Contacts protein L29, and trigger factor when it is bound to the ribosome.</text>
</comment>
<comment type="function">
    <text evidence="6">One of the early assembly proteins it binds 23S rRNA. One of the proteins that surrounds the polypeptide exit tunnel on the outside of the ribosome. Forms the main docking site for trigger factor binding to the ribosome.</text>
</comment>
<organism evidence="8 9">
    <name type="scientific">Aphanothece hegewaldii CCALA 016</name>
    <dbReference type="NCBI Taxonomy" id="2107694"/>
    <lineage>
        <taxon>Bacteria</taxon>
        <taxon>Bacillati</taxon>
        <taxon>Cyanobacteriota</taxon>
        <taxon>Cyanophyceae</taxon>
        <taxon>Oscillatoriophycideae</taxon>
        <taxon>Chroococcales</taxon>
        <taxon>Aphanothecaceae</taxon>
        <taxon>Aphanothece</taxon>
    </lineage>
</organism>
<dbReference type="OrthoDB" id="9793353at2"/>
<dbReference type="InterPro" id="IPR001014">
    <property type="entry name" value="Ribosomal_uL23_CS"/>
</dbReference>
<evidence type="ECO:0000256" key="7">
    <source>
        <dbReference type="RuleBase" id="RU003934"/>
    </source>
</evidence>
<evidence type="ECO:0000313" key="9">
    <source>
        <dbReference type="Proteomes" id="UP000239001"/>
    </source>
</evidence>
<dbReference type="Gene3D" id="3.30.70.330">
    <property type="match status" value="1"/>
</dbReference>
<evidence type="ECO:0000256" key="3">
    <source>
        <dbReference type="ARBA" id="ARBA00022884"/>
    </source>
</evidence>
<dbReference type="NCBIfam" id="NF004368">
    <property type="entry name" value="PRK05738.3-4"/>
    <property type="match status" value="1"/>
</dbReference>
<dbReference type="GO" id="GO:0005840">
    <property type="term" value="C:ribosome"/>
    <property type="evidence" value="ECO:0007669"/>
    <property type="project" value="UniProtKB-KW"/>
</dbReference>
<reference evidence="8 9" key="2">
    <citation type="submission" date="2018-03" db="EMBL/GenBank/DDBJ databases">
        <authorList>
            <person name="Keele B.F."/>
        </authorList>
    </citation>
    <scope>NUCLEOTIDE SEQUENCE [LARGE SCALE GENOMIC DNA]</scope>
    <source>
        <strain evidence="8 9">CCALA 016</strain>
    </source>
</reference>
<evidence type="ECO:0000256" key="1">
    <source>
        <dbReference type="ARBA" id="ARBA00006700"/>
    </source>
</evidence>